<dbReference type="Proteomes" id="UP000269774">
    <property type="component" value="Unassembled WGS sequence"/>
</dbReference>
<dbReference type="OrthoDB" id="9759736at2"/>
<keyword evidence="3 8" id="KW-0227">DNA damage</keyword>
<comment type="function">
    <text evidence="8">Catalyzes the formation of phosphodiester linkages between 5'-phosphoryl and 3'-hydroxyl groups in double-stranded DNA using NAD as a coenzyme and as the energy source for the reaction.</text>
</comment>
<comment type="similarity">
    <text evidence="8">Belongs to the NAD-dependent DNA ligase family. LigB subfamily.</text>
</comment>
<keyword evidence="6 8" id="KW-0234">DNA repair</keyword>
<dbReference type="InterPro" id="IPR004150">
    <property type="entry name" value="NAD_DNA_ligase_OB"/>
</dbReference>
<dbReference type="Gene3D" id="3.30.470.30">
    <property type="entry name" value="DNA ligase/mRNA capping enzyme"/>
    <property type="match status" value="1"/>
</dbReference>
<dbReference type="Pfam" id="PF01653">
    <property type="entry name" value="DNA_ligase_aden"/>
    <property type="match status" value="1"/>
</dbReference>
<dbReference type="RefSeq" id="WP_122163509.1">
    <property type="nucleotide sequence ID" value="NZ_JAMOIB010000003.1"/>
</dbReference>
<dbReference type="SUPFAM" id="SSF56091">
    <property type="entry name" value="DNA ligase/mRNA capping enzyme, catalytic domain"/>
    <property type="match status" value="1"/>
</dbReference>
<dbReference type="InterPro" id="IPR003583">
    <property type="entry name" value="Hlx-hairpin-Hlx_DNA-bd_motif"/>
</dbReference>
<keyword evidence="4" id="KW-0460">Magnesium</keyword>
<evidence type="ECO:0000256" key="1">
    <source>
        <dbReference type="ARBA" id="ARBA00022598"/>
    </source>
</evidence>
<keyword evidence="5 8" id="KW-0520">NAD</keyword>
<dbReference type="SMART" id="SM00278">
    <property type="entry name" value="HhH1"/>
    <property type="match status" value="1"/>
</dbReference>
<dbReference type="InterPro" id="IPR013840">
    <property type="entry name" value="DNAligase_N"/>
</dbReference>
<dbReference type="NCBIfam" id="NF005987">
    <property type="entry name" value="PRK08097.1"/>
    <property type="match status" value="1"/>
</dbReference>
<dbReference type="InterPro" id="IPR050326">
    <property type="entry name" value="NAD_dep_DNA_ligaseB"/>
</dbReference>
<comment type="catalytic activity">
    <reaction evidence="7 8">
        <text>NAD(+) + (deoxyribonucleotide)n-3'-hydroxyl + 5'-phospho-(deoxyribonucleotide)m = (deoxyribonucleotide)n+m + AMP + beta-nicotinamide D-nucleotide.</text>
        <dbReference type="EC" id="6.5.1.2"/>
    </reaction>
</comment>
<dbReference type="AlphaFoldDB" id="A0A3M2HP81"/>
<proteinExistence type="inferred from homology"/>
<feature type="domain" description="Helix-hairpin-helix DNA-binding motif class 1" evidence="10">
    <location>
        <begin position="458"/>
        <end position="477"/>
    </location>
</feature>
<keyword evidence="13" id="KW-1185">Reference proteome</keyword>
<evidence type="ECO:0000313" key="13">
    <source>
        <dbReference type="Proteomes" id="UP000269774"/>
    </source>
</evidence>
<sequence>MQRTIALLLCLAPGLCLAECPDWTPDRARAESHALRHQLDEWNDAYHRRGIALVDDEVYDQASQQLQYWQRCFPASSAATPDPLSNAGGHLSHPIVQTGLAKLANRQAVDAWIAPRSDLWIQPKVDGVAVTLQYRGGDLVNAVSRGDGLSGQDWTQRATELPAIPHRISEPGDVVLQGELYWRLDKHVQASAGGLGARGRVAGAMARGSLDQREATQIGLFVWDWPNGPMRMQDRLEGLTAMGFADSVELTRPVTTTKQAEQWREHWYRQPLPFATDGVVLRQSHRPPASRWQAEPPSWAAAWKYPLRTALATVRSVEFNIGRSGRITPVLQLDPVHVDDRRIARVSLGSLQRWRADDVRPGDQITIALAGLTIPRFERVVWRAQQRPTIEAPNPADYHSLSCWHPATACEQQFLARLTWLSGKQGLDLPHLGAGTWRRLVEAGELSDLLGWLDMDAERLQRIPGFGPRKAENLIAAFQLARERRFDAWLRAIGVPASRSLNPDEDWRALATRSTEQWLAEPGIGPGRARQLQAFFADPDVRSLKQKLHAEGVAGF</sequence>
<evidence type="ECO:0000256" key="9">
    <source>
        <dbReference type="SAM" id="SignalP"/>
    </source>
</evidence>
<evidence type="ECO:0000256" key="3">
    <source>
        <dbReference type="ARBA" id="ARBA00022763"/>
    </source>
</evidence>
<dbReference type="InterPro" id="IPR033136">
    <property type="entry name" value="DNA_ligase_CS"/>
</dbReference>
<dbReference type="EC" id="6.5.1.2" evidence="8"/>
<evidence type="ECO:0000313" key="12">
    <source>
        <dbReference type="EMBL" id="RMH91536.1"/>
    </source>
</evidence>
<evidence type="ECO:0000256" key="6">
    <source>
        <dbReference type="ARBA" id="ARBA00023204"/>
    </source>
</evidence>
<keyword evidence="9" id="KW-0732">Signal</keyword>
<dbReference type="SUPFAM" id="SSF50249">
    <property type="entry name" value="Nucleic acid-binding proteins"/>
    <property type="match status" value="1"/>
</dbReference>
<evidence type="ECO:0000259" key="11">
    <source>
        <dbReference type="SMART" id="SM00532"/>
    </source>
</evidence>
<dbReference type="SMART" id="SM00532">
    <property type="entry name" value="LIGANc"/>
    <property type="match status" value="1"/>
</dbReference>
<dbReference type="Pfam" id="PF14520">
    <property type="entry name" value="HHH_5"/>
    <property type="match status" value="1"/>
</dbReference>
<evidence type="ECO:0000256" key="8">
    <source>
        <dbReference type="HAMAP-Rule" id="MF_01587"/>
    </source>
</evidence>
<gene>
    <name evidence="8 12" type="primary">ligB</name>
    <name evidence="12" type="ORF">EA797_01950</name>
</gene>
<dbReference type="GO" id="GO:0003677">
    <property type="term" value="F:DNA binding"/>
    <property type="evidence" value="ECO:0007669"/>
    <property type="project" value="InterPro"/>
</dbReference>
<organism evidence="12 13">
    <name type="scientific">Stutzerimonas zhaodongensis</name>
    <dbReference type="NCBI Taxonomy" id="1176257"/>
    <lineage>
        <taxon>Bacteria</taxon>
        <taxon>Pseudomonadati</taxon>
        <taxon>Pseudomonadota</taxon>
        <taxon>Gammaproteobacteria</taxon>
        <taxon>Pseudomonadales</taxon>
        <taxon>Pseudomonadaceae</taxon>
        <taxon>Stutzerimonas</taxon>
    </lineage>
</organism>
<feature type="domain" description="NAD-dependent DNA ligase N-terminal" evidence="11">
    <location>
        <begin position="27"/>
        <end position="426"/>
    </location>
</feature>
<name>A0A3M2HP81_9GAMM</name>
<dbReference type="Gene3D" id="1.10.287.610">
    <property type="entry name" value="Helix hairpin bin"/>
    <property type="match status" value="1"/>
</dbReference>
<keyword evidence="1 8" id="KW-0436">Ligase</keyword>
<dbReference type="HAMAP" id="MF_01587">
    <property type="entry name" value="DNA_ligase_B"/>
    <property type="match status" value="1"/>
</dbReference>
<dbReference type="PROSITE" id="PS01056">
    <property type="entry name" value="DNA_LIGASE_N2"/>
    <property type="match status" value="1"/>
</dbReference>
<protein>
    <recommendedName>
        <fullName evidence="8">DNA ligase B</fullName>
        <ecNumber evidence="8">6.5.1.2</ecNumber>
    </recommendedName>
    <alternativeName>
        <fullName evidence="8">Polydeoxyribonucleotide synthase [NAD(+)] B</fullName>
    </alternativeName>
</protein>
<dbReference type="InterPro" id="IPR013839">
    <property type="entry name" value="DNAligase_adenylation"/>
</dbReference>
<dbReference type="GO" id="GO:0006281">
    <property type="term" value="P:DNA repair"/>
    <property type="evidence" value="ECO:0007669"/>
    <property type="project" value="UniProtKB-KW"/>
</dbReference>
<dbReference type="EMBL" id="RFFM01000001">
    <property type="protein sequence ID" value="RMH91536.1"/>
    <property type="molecule type" value="Genomic_DNA"/>
</dbReference>
<dbReference type="InterPro" id="IPR010994">
    <property type="entry name" value="RuvA_2-like"/>
</dbReference>
<feature type="chain" id="PRO_5018112007" description="DNA ligase B" evidence="9">
    <location>
        <begin position="19"/>
        <end position="556"/>
    </location>
</feature>
<evidence type="ECO:0000256" key="7">
    <source>
        <dbReference type="ARBA" id="ARBA00034005"/>
    </source>
</evidence>
<dbReference type="InterPro" id="IPR012340">
    <property type="entry name" value="NA-bd_OB-fold"/>
</dbReference>
<dbReference type="PANTHER" id="PTHR47810:SF1">
    <property type="entry name" value="DNA LIGASE B"/>
    <property type="match status" value="1"/>
</dbReference>
<comment type="caution">
    <text evidence="12">The sequence shown here is derived from an EMBL/GenBank/DDBJ whole genome shotgun (WGS) entry which is preliminary data.</text>
</comment>
<evidence type="ECO:0000256" key="4">
    <source>
        <dbReference type="ARBA" id="ARBA00022842"/>
    </source>
</evidence>
<dbReference type="InterPro" id="IPR020923">
    <property type="entry name" value="DNA_ligase_B"/>
</dbReference>
<evidence type="ECO:0000259" key="10">
    <source>
        <dbReference type="SMART" id="SM00278"/>
    </source>
</evidence>
<keyword evidence="2 8" id="KW-0235">DNA replication</keyword>
<feature type="signal peptide" evidence="9">
    <location>
        <begin position="1"/>
        <end position="18"/>
    </location>
</feature>
<accession>A0A3M2HP81</accession>
<dbReference type="Gene3D" id="2.40.50.140">
    <property type="entry name" value="Nucleic acid-binding proteins"/>
    <property type="match status" value="1"/>
</dbReference>
<reference evidence="12 13" key="1">
    <citation type="submission" date="2018-10" db="EMBL/GenBank/DDBJ databases">
        <title>Pseudomonas zhaodongensis NEAU-ST5-21(T) genome.</title>
        <authorList>
            <person name="Peng J."/>
            <person name="Liu Z.-P."/>
        </authorList>
    </citation>
    <scope>NUCLEOTIDE SEQUENCE [LARGE SCALE GENOMIC DNA]</scope>
    <source>
        <strain evidence="12 13">NEAU-ST5-21</strain>
    </source>
</reference>
<dbReference type="Pfam" id="PF03120">
    <property type="entry name" value="OB_DNA_ligase"/>
    <property type="match status" value="1"/>
</dbReference>
<feature type="active site" description="N6-AMP-lysine intermediate" evidence="8">
    <location>
        <position position="124"/>
    </location>
</feature>
<dbReference type="SUPFAM" id="SSF47781">
    <property type="entry name" value="RuvA domain 2-like"/>
    <property type="match status" value="1"/>
</dbReference>
<dbReference type="PANTHER" id="PTHR47810">
    <property type="entry name" value="DNA LIGASE"/>
    <property type="match status" value="1"/>
</dbReference>
<evidence type="ECO:0000256" key="5">
    <source>
        <dbReference type="ARBA" id="ARBA00023027"/>
    </source>
</evidence>
<dbReference type="GO" id="GO:0006260">
    <property type="term" value="P:DNA replication"/>
    <property type="evidence" value="ECO:0007669"/>
    <property type="project" value="UniProtKB-KW"/>
</dbReference>
<dbReference type="Gene3D" id="1.10.150.20">
    <property type="entry name" value="5' to 3' exonuclease, C-terminal subdomain"/>
    <property type="match status" value="1"/>
</dbReference>
<evidence type="ECO:0000256" key="2">
    <source>
        <dbReference type="ARBA" id="ARBA00022705"/>
    </source>
</evidence>
<dbReference type="GO" id="GO:0003911">
    <property type="term" value="F:DNA ligase (NAD+) activity"/>
    <property type="evidence" value="ECO:0007669"/>
    <property type="project" value="UniProtKB-UniRule"/>
</dbReference>